<evidence type="ECO:0000256" key="2">
    <source>
        <dbReference type="ARBA" id="ARBA00022553"/>
    </source>
</evidence>
<dbReference type="GO" id="GO:0010181">
    <property type="term" value="F:FMN binding"/>
    <property type="evidence" value="ECO:0007669"/>
    <property type="project" value="InterPro"/>
</dbReference>
<evidence type="ECO:0000259" key="7">
    <source>
        <dbReference type="SMART" id="SM00900"/>
    </source>
</evidence>
<gene>
    <name evidence="8" type="primary">rsxG</name>
    <name evidence="8" type="ORF">CI610_00770</name>
</gene>
<keyword evidence="2" id="KW-0597">Phosphoprotein</keyword>
<dbReference type="PANTHER" id="PTHR36118">
    <property type="entry name" value="ION-TRANSLOCATING OXIDOREDUCTASE COMPLEX SUBUNIT G"/>
    <property type="match status" value="1"/>
</dbReference>
<dbReference type="EMBL" id="NSIT01000025">
    <property type="protein sequence ID" value="PJE80243.1"/>
    <property type="molecule type" value="Genomic_DNA"/>
</dbReference>
<organism evidence="8">
    <name type="scientific">invertebrate metagenome</name>
    <dbReference type="NCBI Taxonomy" id="1711999"/>
    <lineage>
        <taxon>unclassified sequences</taxon>
        <taxon>metagenomes</taxon>
        <taxon>organismal metagenomes</taxon>
    </lineage>
</organism>
<dbReference type="PANTHER" id="PTHR36118:SF1">
    <property type="entry name" value="ION-TRANSLOCATING OXIDOREDUCTASE COMPLEX SUBUNIT G"/>
    <property type="match status" value="1"/>
</dbReference>
<keyword evidence="6" id="KW-1133">Transmembrane helix</keyword>
<dbReference type="Pfam" id="PF04205">
    <property type="entry name" value="FMN_bind"/>
    <property type="match status" value="1"/>
</dbReference>
<dbReference type="NCBIfam" id="TIGR01947">
    <property type="entry name" value="rnfG"/>
    <property type="match status" value="1"/>
</dbReference>
<keyword evidence="4" id="KW-0288">FMN</keyword>
<dbReference type="InterPro" id="IPR010209">
    <property type="entry name" value="Ion_transpt_RnfG/RsxG"/>
</dbReference>
<dbReference type="PIRSF" id="PIRSF006091">
    <property type="entry name" value="E_trnsport_RnfG"/>
    <property type="match status" value="1"/>
</dbReference>
<reference evidence="8" key="1">
    <citation type="journal article" date="2017" name="Appl. Environ. Microbiol.">
        <title>Molecular characterization of an Endozoicomonas-like organism causing infection in king scallop Pecten maximus L.</title>
        <authorList>
            <person name="Cano I."/>
            <person name="van Aerle R."/>
            <person name="Ross S."/>
            <person name="Verner-Jeffreys D.W."/>
            <person name="Paley R.K."/>
            <person name="Rimmer G."/>
            <person name="Ryder D."/>
            <person name="Hooper P."/>
            <person name="Stone D."/>
            <person name="Feist S.W."/>
        </authorList>
    </citation>
    <scope>NUCLEOTIDE SEQUENCE</scope>
</reference>
<keyword evidence="6" id="KW-0812">Transmembrane</keyword>
<evidence type="ECO:0000256" key="4">
    <source>
        <dbReference type="ARBA" id="ARBA00022643"/>
    </source>
</evidence>
<protein>
    <submittedName>
        <fullName evidence="8">Electron transport complex subunit RsxG</fullName>
    </submittedName>
</protein>
<comment type="caution">
    <text evidence="8">The sequence shown here is derived from an EMBL/GenBank/DDBJ whole genome shotgun (WGS) entry which is preliminary data.</text>
</comment>
<name>A0A2H9TAJ5_9ZZZZ</name>
<dbReference type="GO" id="GO:0009055">
    <property type="term" value="F:electron transfer activity"/>
    <property type="evidence" value="ECO:0007669"/>
    <property type="project" value="InterPro"/>
</dbReference>
<keyword evidence="5" id="KW-0249">Electron transport</keyword>
<keyword evidence="1" id="KW-0813">Transport</keyword>
<dbReference type="HAMAP" id="MF_00479">
    <property type="entry name" value="RsxG_RnfG"/>
    <property type="match status" value="1"/>
</dbReference>
<dbReference type="InterPro" id="IPR007329">
    <property type="entry name" value="FMN-bd"/>
</dbReference>
<evidence type="ECO:0000256" key="3">
    <source>
        <dbReference type="ARBA" id="ARBA00022630"/>
    </source>
</evidence>
<feature type="transmembrane region" description="Helical" evidence="6">
    <location>
        <begin position="12"/>
        <end position="33"/>
    </location>
</feature>
<keyword evidence="3" id="KW-0285">Flavoprotein</keyword>
<sequence length="228" mass="25067">MMTALLKSVTRNSLWLGLFSLLTVGMITLTYMVTHKRIEEQVRLYERKALEEIVPSGTYDNDLLDNTAALMPSALLSTTKQRKVFIACRHGEPVTVIIPVIAPDGYNGAIELLVGIHKTGEISGVRAIVHRETPGLGDKISTAVSNWVLGFNGKSLEWPGQQGWHVRKDGGDFDQFTGATITPRAVVSAVYRALTYFKQNQTKLLQKQGCNNKNQLTSDSVLGSAVHD</sequence>
<evidence type="ECO:0000256" key="6">
    <source>
        <dbReference type="SAM" id="Phobius"/>
    </source>
</evidence>
<evidence type="ECO:0000256" key="5">
    <source>
        <dbReference type="ARBA" id="ARBA00022982"/>
    </source>
</evidence>
<keyword evidence="6" id="KW-0472">Membrane</keyword>
<dbReference type="AlphaFoldDB" id="A0A2H9TAJ5"/>
<accession>A0A2H9TAJ5</accession>
<evidence type="ECO:0000256" key="1">
    <source>
        <dbReference type="ARBA" id="ARBA00022448"/>
    </source>
</evidence>
<dbReference type="SMART" id="SM00900">
    <property type="entry name" value="FMN_bind"/>
    <property type="match status" value="1"/>
</dbReference>
<proteinExistence type="inferred from homology"/>
<dbReference type="GO" id="GO:0022900">
    <property type="term" value="P:electron transport chain"/>
    <property type="evidence" value="ECO:0007669"/>
    <property type="project" value="InterPro"/>
</dbReference>
<dbReference type="NCBIfam" id="NF002519">
    <property type="entry name" value="PRK01908.1"/>
    <property type="match status" value="1"/>
</dbReference>
<dbReference type="GO" id="GO:0005886">
    <property type="term" value="C:plasma membrane"/>
    <property type="evidence" value="ECO:0007669"/>
    <property type="project" value="InterPro"/>
</dbReference>
<feature type="domain" description="FMN-binding" evidence="7">
    <location>
        <begin position="105"/>
        <end position="197"/>
    </location>
</feature>
<evidence type="ECO:0000313" key="8">
    <source>
        <dbReference type="EMBL" id="PJE80243.1"/>
    </source>
</evidence>